<dbReference type="EMBL" id="FNTI01000001">
    <property type="protein sequence ID" value="SEE45615.1"/>
    <property type="molecule type" value="Genomic_DNA"/>
</dbReference>
<name>A0A1H5IZF3_9BRAD</name>
<dbReference type="PANTHER" id="PTHR43004:SF8">
    <property type="entry name" value="FAD-BINDING DOMAIN-CONTAINING PROTEIN-RELATED"/>
    <property type="match status" value="1"/>
</dbReference>
<dbReference type="Gene3D" id="3.50.50.60">
    <property type="entry name" value="FAD/NAD(P)-binding domain"/>
    <property type="match status" value="1"/>
</dbReference>
<evidence type="ECO:0000313" key="5">
    <source>
        <dbReference type="EMBL" id="SEE45615.1"/>
    </source>
</evidence>
<dbReference type="OrthoDB" id="9791689at2"/>
<protein>
    <submittedName>
        <fullName evidence="5">2,4-dichlorophenol 6-monooxygenase</fullName>
    </submittedName>
</protein>
<organism evidence="5 6">
    <name type="scientific">Bradyrhizobium lablabi</name>
    <dbReference type="NCBI Taxonomy" id="722472"/>
    <lineage>
        <taxon>Bacteria</taxon>
        <taxon>Pseudomonadati</taxon>
        <taxon>Pseudomonadota</taxon>
        <taxon>Alphaproteobacteria</taxon>
        <taxon>Hyphomicrobiales</taxon>
        <taxon>Nitrobacteraceae</taxon>
        <taxon>Bradyrhizobium</taxon>
    </lineage>
</organism>
<sequence>MAYETDVLIIGAGPTGSTTALALANSGVRCHIVSRGNWMADSPRAHITNQRANEVFRDLGIAEDVARYASPWELMGDTTFTTSLAGPELIRMRTWGTGDDRRGDYLRASPCGMVDIIQPLLEPILFQKAAEKGATFAFNTEYVSHAQDSDGVTAVLRDRLDGREYTVRARYMVGADGARSSVVEHLDLPIEGRMARAGTVYTIFNADLSRYSRHRPSILNWIVTPDASFGEIGMGLLRAVRPWTQWIAGWGFDINKGDPDLSESSIREKIKILIGDPAIDPDIVRTSVWYINQAYVTQYSRGRVFCGGDAVHRHPPSSGLGNNTCVQDGHNLGWKLAYAVKGWAGPKLLESYSQERAPVGKQVVQRANQSRLDYAPFNACFRVQGADNPVAAGIARFRDPGPEGVAARKAVQTALDLKQTEFNAQGVEMNQRYESAAVIPNKAAEPETWRRDRDLYHQPTTRPGAKIPHAWLVGSDGRRISTLDVTGKGLFTVVTGLAGTAWRDAVRRLDLPFLRVVVTGSPEAQDLYCEWQRLREIEEAGALLVRPDGVVAWRDREGTSDVGDAEERLSAAIRAVLDLPNFSAISREKQPEPSKPSGTPLFA</sequence>
<feature type="domain" description="FAD-binding" evidence="4">
    <location>
        <begin position="4"/>
        <end position="367"/>
    </location>
</feature>
<dbReference type="PRINTS" id="PR00420">
    <property type="entry name" value="RNGMNOXGNASE"/>
</dbReference>
<dbReference type="Proteomes" id="UP000183208">
    <property type="component" value="Unassembled WGS sequence"/>
</dbReference>
<dbReference type="GO" id="GO:0016709">
    <property type="term" value="F:oxidoreductase activity, acting on paired donors, with incorporation or reduction of molecular oxygen, NAD(P)H as one donor, and incorporation of one atom of oxygen"/>
    <property type="evidence" value="ECO:0007669"/>
    <property type="project" value="UniProtKB-ARBA"/>
</dbReference>
<evidence type="ECO:0000256" key="1">
    <source>
        <dbReference type="ARBA" id="ARBA00022630"/>
    </source>
</evidence>
<dbReference type="RefSeq" id="WP_074829918.1">
    <property type="nucleotide sequence ID" value="NZ_FNTI01000001.1"/>
</dbReference>
<gene>
    <name evidence="5" type="ORF">SAMN05444171_7558</name>
</gene>
<dbReference type="InterPro" id="IPR002938">
    <property type="entry name" value="FAD-bd"/>
</dbReference>
<dbReference type="Pfam" id="PF21274">
    <property type="entry name" value="Rng_hyd_C"/>
    <property type="match status" value="1"/>
</dbReference>
<dbReference type="PANTHER" id="PTHR43004">
    <property type="entry name" value="TRK SYSTEM POTASSIUM UPTAKE PROTEIN"/>
    <property type="match status" value="1"/>
</dbReference>
<keyword evidence="5" id="KW-0560">Oxidoreductase</keyword>
<dbReference type="SUPFAM" id="SSF51905">
    <property type="entry name" value="FAD/NAD(P)-binding domain"/>
    <property type="match status" value="1"/>
</dbReference>
<dbReference type="InterPro" id="IPR050641">
    <property type="entry name" value="RIFMO-like"/>
</dbReference>
<accession>A0A1H5IZF3</accession>
<evidence type="ECO:0000256" key="2">
    <source>
        <dbReference type="ARBA" id="ARBA00022827"/>
    </source>
</evidence>
<dbReference type="Gene3D" id="3.40.30.120">
    <property type="match status" value="1"/>
</dbReference>
<keyword evidence="1" id="KW-0285">Flavoprotein</keyword>
<evidence type="ECO:0000256" key="3">
    <source>
        <dbReference type="SAM" id="MobiDB-lite"/>
    </source>
</evidence>
<feature type="region of interest" description="Disordered" evidence="3">
    <location>
        <begin position="584"/>
        <end position="603"/>
    </location>
</feature>
<dbReference type="AlphaFoldDB" id="A0A1H5IZF3"/>
<dbReference type="GO" id="GO:0071949">
    <property type="term" value="F:FAD binding"/>
    <property type="evidence" value="ECO:0007669"/>
    <property type="project" value="InterPro"/>
</dbReference>
<dbReference type="Gene3D" id="3.30.9.10">
    <property type="entry name" value="D-Amino Acid Oxidase, subunit A, domain 2"/>
    <property type="match status" value="1"/>
</dbReference>
<reference evidence="5 6" key="1">
    <citation type="submission" date="2016-10" db="EMBL/GenBank/DDBJ databases">
        <authorList>
            <person name="de Groot N.N."/>
        </authorList>
    </citation>
    <scope>NUCLEOTIDE SEQUENCE [LARGE SCALE GENOMIC DNA]</scope>
    <source>
        <strain evidence="5 6">GAS522</strain>
    </source>
</reference>
<keyword evidence="5" id="KW-0503">Monooxygenase</keyword>
<dbReference type="Pfam" id="PF01494">
    <property type="entry name" value="FAD_binding_3"/>
    <property type="match status" value="1"/>
</dbReference>
<evidence type="ECO:0000313" key="6">
    <source>
        <dbReference type="Proteomes" id="UP000183208"/>
    </source>
</evidence>
<proteinExistence type="predicted"/>
<dbReference type="InterPro" id="IPR036188">
    <property type="entry name" value="FAD/NAD-bd_sf"/>
</dbReference>
<keyword evidence="2" id="KW-0274">FAD</keyword>
<evidence type="ECO:0000259" key="4">
    <source>
        <dbReference type="Pfam" id="PF01494"/>
    </source>
</evidence>